<accession>A0A964XLJ8</accession>
<feature type="non-terminal residue" evidence="2">
    <location>
        <position position="1"/>
    </location>
</feature>
<keyword evidence="3" id="KW-1185">Reference proteome</keyword>
<dbReference type="RefSeq" id="WP_161696176.1">
    <property type="nucleotide sequence ID" value="NZ_JAAAHS010000054.1"/>
</dbReference>
<reference evidence="2" key="1">
    <citation type="submission" date="2020-01" db="EMBL/GenBank/DDBJ databases">
        <title>Whole-genome analyses of novel actinobacteria.</title>
        <authorList>
            <person name="Sahin N."/>
        </authorList>
    </citation>
    <scope>NUCLEOTIDE SEQUENCE</scope>
    <source>
        <strain evidence="2">YC537</strain>
    </source>
</reference>
<comment type="caution">
    <text evidence="2">The sequence shown here is derived from an EMBL/GenBank/DDBJ whole genome shotgun (WGS) entry which is preliminary data.</text>
</comment>
<organism evidence="2 3">
    <name type="scientific">Streptomyces boluensis</name>
    <dbReference type="NCBI Taxonomy" id="1775135"/>
    <lineage>
        <taxon>Bacteria</taxon>
        <taxon>Bacillati</taxon>
        <taxon>Actinomycetota</taxon>
        <taxon>Actinomycetes</taxon>
        <taxon>Kitasatosporales</taxon>
        <taxon>Streptomycetaceae</taxon>
        <taxon>Streptomyces</taxon>
    </lineage>
</organism>
<dbReference type="InterPro" id="IPR014729">
    <property type="entry name" value="Rossmann-like_a/b/a_fold"/>
</dbReference>
<dbReference type="SUPFAM" id="SSF52402">
    <property type="entry name" value="Adenine nucleotide alpha hydrolases-like"/>
    <property type="match status" value="1"/>
</dbReference>
<evidence type="ECO:0000259" key="1">
    <source>
        <dbReference type="Pfam" id="PF00582"/>
    </source>
</evidence>
<evidence type="ECO:0000313" key="3">
    <source>
        <dbReference type="Proteomes" id="UP000598297"/>
    </source>
</evidence>
<dbReference type="EMBL" id="JAAAHS010000054">
    <property type="protein sequence ID" value="NBE51817.1"/>
    <property type="molecule type" value="Genomic_DNA"/>
</dbReference>
<dbReference type="Proteomes" id="UP000598297">
    <property type="component" value="Unassembled WGS sequence"/>
</dbReference>
<dbReference type="OrthoDB" id="3854489at2"/>
<feature type="domain" description="UspA" evidence="1">
    <location>
        <begin position="2"/>
        <end position="122"/>
    </location>
</feature>
<protein>
    <submittedName>
        <fullName evidence="2">Universal stress protein</fullName>
    </submittedName>
</protein>
<dbReference type="CDD" id="cd00293">
    <property type="entry name" value="USP-like"/>
    <property type="match status" value="1"/>
</dbReference>
<name>A0A964XLJ8_9ACTN</name>
<sequence>RTAAEEARRGNRTLVAVHAWEPPEGEALFLRNPDRAWAAHWQEYARSRLDRAFDEAFGGSPPGIAVRRLVVRDRPGRALRTVASRASDLLVVGVRPGRDGRPRLGASVTRHVRRHANCALRIVLGPRRPRGVRRALRRVRAGDFGGLGLTAVRERS</sequence>
<dbReference type="InterPro" id="IPR006016">
    <property type="entry name" value="UspA"/>
</dbReference>
<gene>
    <name evidence="2" type="ORF">GUY60_10360</name>
</gene>
<dbReference type="Pfam" id="PF00582">
    <property type="entry name" value="Usp"/>
    <property type="match status" value="1"/>
</dbReference>
<dbReference type="AlphaFoldDB" id="A0A964XLJ8"/>
<proteinExistence type="predicted"/>
<evidence type="ECO:0000313" key="2">
    <source>
        <dbReference type="EMBL" id="NBE51817.1"/>
    </source>
</evidence>
<dbReference type="Gene3D" id="3.40.50.620">
    <property type="entry name" value="HUPs"/>
    <property type="match status" value="1"/>
</dbReference>